<proteinExistence type="predicted"/>
<feature type="transmembrane region" description="Helical" evidence="7">
    <location>
        <begin position="185"/>
        <end position="205"/>
    </location>
</feature>
<feature type="transmembrane region" description="Helical" evidence="7">
    <location>
        <begin position="217"/>
        <end position="236"/>
    </location>
</feature>
<feature type="transmembrane region" description="Helical" evidence="7">
    <location>
        <begin position="313"/>
        <end position="334"/>
    </location>
</feature>
<dbReference type="InterPro" id="IPR020846">
    <property type="entry name" value="MFS_dom"/>
</dbReference>
<feature type="transmembrane region" description="Helical" evidence="7">
    <location>
        <begin position="370"/>
        <end position="393"/>
    </location>
</feature>
<dbReference type="InterPro" id="IPR011701">
    <property type="entry name" value="MFS"/>
</dbReference>
<evidence type="ECO:0000256" key="4">
    <source>
        <dbReference type="ARBA" id="ARBA00022989"/>
    </source>
</evidence>
<feature type="transmembrane region" description="Helical" evidence="7">
    <location>
        <begin position="346"/>
        <end position="364"/>
    </location>
</feature>
<dbReference type="SUPFAM" id="SSF103473">
    <property type="entry name" value="MFS general substrate transporter"/>
    <property type="match status" value="1"/>
</dbReference>
<reference evidence="9" key="1">
    <citation type="journal article" date="2021" name="PeerJ">
        <title>Extensive microbial diversity within the chicken gut microbiome revealed by metagenomics and culture.</title>
        <authorList>
            <person name="Gilroy R."/>
            <person name="Ravi A."/>
            <person name="Getino M."/>
            <person name="Pursley I."/>
            <person name="Horton D.L."/>
            <person name="Alikhan N.F."/>
            <person name="Baker D."/>
            <person name="Gharbi K."/>
            <person name="Hall N."/>
            <person name="Watson M."/>
            <person name="Adriaenssens E.M."/>
            <person name="Foster-Nyarko E."/>
            <person name="Jarju S."/>
            <person name="Secka A."/>
            <person name="Antonio M."/>
            <person name="Oren A."/>
            <person name="Chaudhuri R.R."/>
            <person name="La Ragione R."/>
            <person name="Hildebrand F."/>
            <person name="Pallen M.J."/>
        </authorList>
    </citation>
    <scope>NUCLEOTIDE SEQUENCE</scope>
    <source>
        <strain evidence="9">4376</strain>
    </source>
</reference>
<feature type="transmembrane region" description="Helical" evidence="7">
    <location>
        <begin position="400"/>
        <end position="421"/>
    </location>
</feature>
<keyword evidence="2" id="KW-0813">Transport</keyword>
<evidence type="ECO:0000256" key="6">
    <source>
        <dbReference type="SAM" id="MobiDB-lite"/>
    </source>
</evidence>
<evidence type="ECO:0000256" key="7">
    <source>
        <dbReference type="SAM" id="Phobius"/>
    </source>
</evidence>
<evidence type="ECO:0000256" key="5">
    <source>
        <dbReference type="ARBA" id="ARBA00023136"/>
    </source>
</evidence>
<evidence type="ECO:0000259" key="8">
    <source>
        <dbReference type="PROSITE" id="PS50850"/>
    </source>
</evidence>
<protein>
    <submittedName>
        <fullName evidence="9">MFS transporter</fullName>
    </submittedName>
</protein>
<feature type="transmembrane region" description="Helical" evidence="7">
    <location>
        <begin position="279"/>
        <end position="301"/>
    </location>
</feature>
<feature type="transmembrane region" description="Helical" evidence="7">
    <location>
        <begin position="152"/>
        <end position="173"/>
    </location>
</feature>
<feature type="domain" description="Major facilitator superfamily (MFS) profile" evidence="8">
    <location>
        <begin position="61"/>
        <end position="463"/>
    </location>
</feature>
<accession>A0A9D1RYH4</accession>
<dbReference type="EMBL" id="DXFZ01000080">
    <property type="protein sequence ID" value="HIW96092.1"/>
    <property type="molecule type" value="Genomic_DNA"/>
</dbReference>
<organism evidence="9 10">
    <name type="scientific">Candidatus Corynebacterium gallistercoris</name>
    <dbReference type="NCBI Taxonomy" id="2838530"/>
    <lineage>
        <taxon>Bacteria</taxon>
        <taxon>Bacillati</taxon>
        <taxon>Actinomycetota</taxon>
        <taxon>Actinomycetes</taxon>
        <taxon>Mycobacteriales</taxon>
        <taxon>Corynebacteriaceae</taxon>
        <taxon>Corynebacterium</taxon>
    </lineage>
</organism>
<dbReference type="Gene3D" id="1.20.1250.20">
    <property type="entry name" value="MFS general substrate transporter like domains"/>
    <property type="match status" value="2"/>
</dbReference>
<evidence type="ECO:0000256" key="2">
    <source>
        <dbReference type="ARBA" id="ARBA00022448"/>
    </source>
</evidence>
<feature type="compositionally biased region" description="Polar residues" evidence="6">
    <location>
        <begin position="29"/>
        <end position="51"/>
    </location>
</feature>
<dbReference type="Proteomes" id="UP000824189">
    <property type="component" value="Unassembled WGS sequence"/>
</dbReference>
<comment type="subcellular location">
    <subcellularLocation>
        <location evidence="1">Cell membrane</location>
        <topology evidence="1">Multi-pass membrane protein</topology>
    </subcellularLocation>
</comment>
<evidence type="ECO:0000313" key="10">
    <source>
        <dbReference type="Proteomes" id="UP000824189"/>
    </source>
</evidence>
<sequence length="467" mass="48487">MSNSGPGSQTSPSSQSTPGTPPSPDTPQNSIPSNIAKSSKPAVQSTTHNTPQPRPGARAWIAWTLAVIFVVWLFNIQTGFAILKESVQQDLTLSVSQIGLIASIYTWVFAFCQLFAGALLDKLGSRKVLVPSIFLVGLGAFLFGSAQSFTMLAIAQAVLALGACTGFVGAGYVGGVWFGMARFGAMFGLVQVVAALSSAFGQAGFDAALAVTDWRGLMIGFAIFGIALLAFAIPLLRNPVAPNSISNTNNTNNPEKTTATSLITGVFANVLEAARNREVILVALNCAITFGMQLALGVVWMPNIARAHGISDTMAAMTSAALWLGLAAGSAVINPWTDRIRSRKRPLVITTAVMLVALLGMLVLPLNAPLAIALAAIFGAANGGHMLAFTIAGDNVPERLIGTASSVVNGAMFLAGGVIIAIPASMLEGTAELLADYQRPLVAYAALMVVAVVLAALVKESHPARRV</sequence>
<dbReference type="GO" id="GO:0022857">
    <property type="term" value="F:transmembrane transporter activity"/>
    <property type="evidence" value="ECO:0007669"/>
    <property type="project" value="InterPro"/>
</dbReference>
<dbReference type="GO" id="GO:0005886">
    <property type="term" value="C:plasma membrane"/>
    <property type="evidence" value="ECO:0007669"/>
    <property type="project" value="UniProtKB-SubCell"/>
</dbReference>
<reference evidence="9" key="2">
    <citation type="submission" date="2021-04" db="EMBL/GenBank/DDBJ databases">
        <authorList>
            <person name="Gilroy R."/>
        </authorList>
    </citation>
    <scope>NUCLEOTIDE SEQUENCE</scope>
    <source>
        <strain evidence="9">4376</strain>
    </source>
</reference>
<dbReference type="InterPro" id="IPR036259">
    <property type="entry name" value="MFS_trans_sf"/>
</dbReference>
<keyword evidence="3 7" id="KW-0812">Transmembrane</keyword>
<keyword evidence="4 7" id="KW-1133">Transmembrane helix</keyword>
<dbReference type="Pfam" id="PF07690">
    <property type="entry name" value="MFS_1"/>
    <property type="match status" value="1"/>
</dbReference>
<keyword evidence="5 7" id="KW-0472">Membrane</keyword>
<evidence type="ECO:0000313" key="9">
    <source>
        <dbReference type="EMBL" id="HIW96092.1"/>
    </source>
</evidence>
<feature type="region of interest" description="Disordered" evidence="6">
    <location>
        <begin position="1"/>
        <end position="54"/>
    </location>
</feature>
<feature type="transmembrane region" description="Helical" evidence="7">
    <location>
        <begin position="95"/>
        <end position="116"/>
    </location>
</feature>
<dbReference type="PANTHER" id="PTHR23501:SF169">
    <property type="entry name" value="SLR0616 PROTEIN"/>
    <property type="match status" value="1"/>
</dbReference>
<comment type="caution">
    <text evidence="9">The sequence shown here is derived from an EMBL/GenBank/DDBJ whole genome shotgun (WGS) entry which is preliminary data.</text>
</comment>
<evidence type="ECO:0000256" key="1">
    <source>
        <dbReference type="ARBA" id="ARBA00004651"/>
    </source>
</evidence>
<evidence type="ECO:0000256" key="3">
    <source>
        <dbReference type="ARBA" id="ARBA00022692"/>
    </source>
</evidence>
<feature type="transmembrane region" description="Helical" evidence="7">
    <location>
        <begin position="441"/>
        <end position="458"/>
    </location>
</feature>
<dbReference type="AlphaFoldDB" id="A0A9D1RYH4"/>
<name>A0A9D1RYH4_9CORY</name>
<dbReference type="PANTHER" id="PTHR23501">
    <property type="entry name" value="MAJOR FACILITATOR SUPERFAMILY"/>
    <property type="match status" value="1"/>
</dbReference>
<gene>
    <name evidence="9" type="ORF">H9867_06390</name>
</gene>
<feature type="transmembrane region" description="Helical" evidence="7">
    <location>
        <begin position="60"/>
        <end position="83"/>
    </location>
</feature>
<feature type="compositionally biased region" description="Low complexity" evidence="6">
    <location>
        <begin position="1"/>
        <end position="18"/>
    </location>
</feature>
<feature type="transmembrane region" description="Helical" evidence="7">
    <location>
        <begin position="128"/>
        <end position="146"/>
    </location>
</feature>
<dbReference type="PROSITE" id="PS50850">
    <property type="entry name" value="MFS"/>
    <property type="match status" value="1"/>
</dbReference>